<name>A0A2P8HYT2_SACCR</name>
<dbReference type="Proteomes" id="UP000241118">
    <property type="component" value="Unassembled WGS sequence"/>
</dbReference>
<keyword evidence="2" id="KW-1185">Reference proteome</keyword>
<evidence type="ECO:0000313" key="1">
    <source>
        <dbReference type="EMBL" id="PSL51377.1"/>
    </source>
</evidence>
<proteinExistence type="predicted"/>
<reference evidence="1 2" key="1">
    <citation type="submission" date="2018-03" db="EMBL/GenBank/DDBJ databases">
        <title>Genomic Encyclopedia of Type Strains, Phase III (KMG-III): the genomes of soil and plant-associated and newly described type strains.</title>
        <authorList>
            <person name="Whitman W."/>
        </authorList>
    </citation>
    <scope>NUCLEOTIDE SEQUENCE [LARGE SCALE GENOMIC DNA]</scope>
    <source>
        <strain evidence="1 2">CGMCC 4.7097</strain>
    </source>
</reference>
<organism evidence="1 2">
    <name type="scientific">Saccharothrix carnea</name>
    <dbReference type="NCBI Taxonomy" id="1280637"/>
    <lineage>
        <taxon>Bacteria</taxon>
        <taxon>Bacillati</taxon>
        <taxon>Actinomycetota</taxon>
        <taxon>Actinomycetes</taxon>
        <taxon>Pseudonocardiales</taxon>
        <taxon>Pseudonocardiaceae</taxon>
        <taxon>Saccharothrix</taxon>
    </lineage>
</organism>
<dbReference type="OrthoDB" id="4173178at2"/>
<dbReference type="RefSeq" id="WP_106619893.1">
    <property type="nucleotide sequence ID" value="NZ_PYAX01000021.1"/>
</dbReference>
<protein>
    <submittedName>
        <fullName evidence="1">Uncharacterized protein</fullName>
    </submittedName>
</protein>
<evidence type="ECO:0000313" key="2">
    <source>
        <dbReference type="Proteomes" id="UP000241118"/>
    </source>
</evidence>
<accession>A0A2P8HYT2</accession>
<gene>
    <name evidence="1" type="ORF">B0I31_1216</name>
</gene>
<dbReference type="EMBL" id="PYAX01000021">
    <property type="protein sequence ID" value="PSL51377.1"/>
    <property type="molecule type" value="Genomic_DNA"/>
</dbReference>
<sequence>MSDLLDLSAPRPQCPDCEVATGQPHVEGCDVARCLRTGLQRLSCEHEHDCGKDTWSGRWPGEVDCERFGWMIGPGLPDLNRLLTEATWNPATEQWDAVS</sequence>
<dbReference type="AlphaFoldDB" id="A0A2P8HYT2"/>
<comment type="caution">
    <text evidence="1">The sequence shown here is derived from an EMBL/GenBank/DDBJ whole genome shotgun (WGS) entry which is preliminary data.</text>
</comment>